<feature type="domain" description="CCDC22 N-terminal" evidence="5">
    <location>
        <begin position="1"/>
        <end position="107"/>
    </location>
</feature>
<evidence type="ECO:0000313" key="6">
    <source>
        <dbReference type="Proteomes" id="UP000695000"/>
    </source>
</evidence>
<evidence type="ECO:0000256" key="1">
    <source>
        <dbReference type="ARBA" id="ARBA00006438"/>
    </source>
</evidence>
<evidence type="ECO:0000259" key="4">
    <source>
        <dbReference type="Pfam" id="PF05667"/>
    </source>
</evidence>
<dbReference type="PANTHER" id="PTHR15668">
    <property type="entry name" value="JM1 PROTEIN"/>
    <property type="match status" value="1"/>
</dbReference>
<evidence type="ECO:0000256" key="2">
    <source>
        <dbReference type="ARBA" id="ARBA00017553"/>
    </source>
</evidence>
<feature type="coiled-coil region" evidence="3">
    <location>
        <begin position="270"/>
        <end position="311"/>
    </location>
</feature>
<feature type="domain" description="CCDC22 coiled-coil" evidence="4">
    <location>
        <begin position="271"/>
        <end position="522"/>
    </location>
</feature>
<name>A0ABM1MHL7_NICVS</name>
<accession>A0ABM1MHL7</accession>
<evidence type="ECO:0000313" key="7">
    <source>
        <dbReference type="RefSeq" id="XP_017774067.1"/>
    </source>
</evidence>
<sequence>MEEVDKIIIDSLRNLNCEIDEEITSLKGFTLDTIINSIVCCLEAIKPGLNLPKRMPTSMSLRLKLSSQLVELIQSIGFRGDLGYQSILYSNEIEIRRALMFLIERVPRENAKVAEIKVIGYIPKLVKDIKENLKLSLEQPWLPPNFILNGAQVYDTTYFQQGLCYSVPLKSENIQIPNTAENVTEELKQYWVHHLPDVSRQCEASNLLASLLFKDNNFDINTKDFVTPNSDLSILPLENITEEVTINKVEKCIVIDDSLEKKINAEVEIIEREKLKYLAMKEDVKKLEKQLKQLQTLKRTEEDNLKEITAKINIKTKTMTVLSKEENMLKLKNLVANGNDRLLELANQWNDVQSPLIEQYRSMKSSLSEHEIKAKEEKTKLETLREKTRCMQQELIEKSNLEFSLKHEVEKLGNFNTRSSYTRRILEIIGNIKKQDGEIGKILKDTRRVQKEINQLTGQLERSFTLSDALIFKDAKYDEVSRKAYKLLATLHINCDGIIQTVNDLGFIERESRNLQDQIDAELDKDMATKLERVNADIVELRKETKLKD</sequence>
<evidence type="ECO:0000259" key="5">
    <source>
        <dbReference type="Pfam" id="PF21674"/>
    </source>
</evidence>
<evidence type="ECO:0000256" key="3">
    <source>
        <dbReference type="SAM" id="Coils"/>
    </source>
</evidence>
<reference evidence="7" key="1">
    <citation type="submission" date="2025-08" db="UniProtKB">
        <authorList>
            <consortium name="RefSeq"/>
        </authorList>
    </citation>
    <scope>IDENTIFICATION</scope>
    <source>
        <tissue evidence="7">Whole Larva</tissue>
    </source>
</reference>
<comment type="similarity">
    <text evidence="1">Belongs to the CCDC22 family.</text>
</comment>
<proteinExistence type="inferred from homology"/>
<feature type="coiled-coil region" evidence="3">
    <location>
        <begin position="367"/>
        <end position="394"/>
    </location>
</feature>
<dbReference type="Pfam" id="PF05667">
    <property type="entry name" value="CCDC22_CC"/>
    <property type="match status" value="1"/>
</dbReference>
<dbReference type="InterPro" id="IPR048349">
    <property type="entry name" value="CCDC22_N"/>
</dbReference>
<dbReference type="Proteomes" id="UP000695000">
    <property type="component" value="Unplaced"/>
</dbReference>
<organism evidence="6 7">
    <name type="scientific">Nicrophorus vespilloides</name>
    <name type="common">Boreal carrion beetle</name>
    <dbReference type="NCBI Taxonomy" id="110193"/>
    <lineage>
        <taxon>Eukaryota</taxon>
        <taxon>Metazoa</taxon>
        <taxon>Ecdysozoa</taxon>
        <taxon>Arthropoda</taxon>
        <taxon>Hexapoda</taxon>
        <taxon>Insecta</taxon>
        <taxon>Pterygota</taxon>
        <taxon>Neoptera</taxon>
        <taxon>Endopterygota</taxon>
        <taxon>Coleoptera</taxon>
        <taxon>Polyphaga</taxon>
        <taxon>Staphyliniformia</taxon>
        <taxon>Silphidae</taxon>
        <taxon>Nicrophorinae</taxon>
        <taxon>Nicrophorus</taxon>
    </lineage>
</organism>
<dbReference type="GeneID" id="108560866"/>
<keyword evidence="6" id="KW-1185">Reference proteome</keyword>
<dbReference type="PANTHER" id="PTHR15668:SF4">
    <property type="entry name" value="COILED-COIL DOMAIN-CONTAINING PROTEIN 22"/>
    <property type="match status" value="1"/>
</dbReference>
<dbReference type="RefSeq" id="XP_017774067.1">
    <property type="nucleotide sequence ID" value="XM_017918578.1"/>
</dbReference>
<dbReference type="Pfam" id="PF21674">
    <property type="entry name" value="CCDC22_N"/>
    <property type="match status" value="1"/>
</dbReference>
<protein>
    <recommendedName>
        <fullName evidence="2">Coiled-coil domain-containing protein 22 homolog</fullName>
    </recommendedName>
</protein>
<dbReference type="InterPro" id="IPR008530">
    <property type="entry name" value="CCDC22"/>
</dbReference>
<dbReference type="InterPro" id="IPR048348">
    <property type="entry name" value="CCDC22_CC"/>
</dbReference>
<gene>
    <name evidence="7" type="primary">LOC108560866</name>
</gene>
<keyword evidence="3" id="KW-0175">Coiled coil</keyword>